<dbReference type="PANTHER" id="PTHR47939:SF13">
    <property type="entry name" value="OS03G0201400 PROTEIN"/>
    <property type="match status" value="1"/>
</dbReference>
<sequence>MFHTIARRLAQPVAQASRRCPTVRHPATTPSCFLRKQHTNSAPEQQLSVIKESTASSGAESSKDAVASVRSILREYIDKPIPQSPNDSRPHFTPDQFVKYVRQQDHRLAWDAYKYLERNDNLKEIGLDVFNGFLRLIRSHTLSWGARLTKESRIRTAEGIIATMRKNGLEPNTPTYVALASYYAYAGQVKKVQKIWKIMAERGWNLPRVAPFILLTAKAWDRPTDALKELEDSVGRYPIAQLSGPYNALLEHAVQLKQDDLVQRVLLFGKDNGFLPDGRTYDILIEYFASSKGDIEEARKLVYKKLENGYGRTTRSYNSLLRGFLRANRVLEADKILREMETHGVPANTVTYNLMLTAYWHQRDPIAAMRMYISMLVKRVGPNRNTHAALSKSVGMYTAGLRNLIERAGAFPSPALYKGILEGFLEDKEYRQAIALLREYRKEHKRNSHRWPMTVDILKLELSCLSKLGRGEDAESTFEEISTQAESGADFYSYNAVISAFSKAPHKNPEKAAYYLDRMKKAGLEPDQYTYNGLIYSVWDAGKPLNQQALDYVREYVQTRKEAPGKLHPTDGITRVLQIIGEGDQLKGFQIVASGQTIDLTKLAPIDPEPQDEPQEGKALLDAFSEKKVSVDEDLWRAAG</sequence>
<keyword evidence="4" id="KW-1185">Reference proteome</keyword>
<dbReference type="AlphaFoldDB" id="A0A0L0HRR5"/>
<dbReference type="GeneID" id="27684940"/>
<dbReference type="RefSeq" id="XP_016611847.1">
    <property type="nucleotide sequence ID" value="XM_016749589.1"/>
</dbReference>
<feature type="repeat" description="PPR" evidence="2">
    <location>
        <begin position="313"/>
        <end position="347"/>
    </location>
</feature>
<evidence type="ECO:0000256" key="1">
    <source>
        <dbReference type="ARBA" id="ARBA00022737"/>
    </source>
</evidence>
<evidence type="ECO:0000313" key="4">
    <source>
        <dbReference type="Proteomes" id="UP000053201"/>
    </source>
</evidence>
<organism evidence="3 4">
    <name type="scientific">Spizellomyces punctatus (strain DAOM BR117)</name>
    <dbReference type="NCBI Taxonomy" id="645134"/>
    <lineage>
        <taxon>Eukaryota</taxon>
        <taxon>Fungi</taxon>
        <taxon>Fungi incertae sedis</taxon>
        <taxon>Chytridiomycota</taxon>
        <taxon>Chytridiomycota incertae sedis</taxon>
        <taxon>Chytridiomycetes</taxon>
        <taxon>Spizellomycetales</taxon>
        <taxon>Spizellomycetaceae</taxon>
        <taxon>Spizellomyces</taxon>
    </lineage>
</organism>
<feature type="repeat" description="PPR" evidence="2">
    <location>
        <begin position="490"/>
        <end position="526"/>
    </location>
</feature>
<feature type="repeat" description="PPR" evidence="2">
    <location>
        <begin position="172"/>
        <end position="206"/>
    </location>
</feature>
<dbReference type="InterPro" id="IPR011990">
    <property type="entry name" value="TPR-like_helical_dom_sf"/>
</dbReference>
<accession>A0A0L0HRR5</accession>
<dbReference type="NCBIfam" id="TIGR00756">
    <property type="entry name" value="PPR"/>
    <property type="match status" value="2"/>
</dbReference>
<dbReference type="PROSITE" id="PS51375">
    <property type="entry name" value="PPR"/>
    <property type="match status" value="4"/>
</dbReference>
<dbReference type="OMA" id="MICIGCI"/>
<dbReference type="Gene3D" id="1.25.40.10">
    <property type="entry name" value="Tetratricopeptide repeat domain"/>
    <property type="match status" value="3"/>
</dbReference>
<name>A0A0L0HRR5_SPIPD</name>
<dbReference type="Pfam" id="PF13041">
    <property type="entry name" value="PPR_2"/>
    <property type="match status" value="2"/>
</dbReference>
<protein>
    <submittedName>
        <fullName evidence="3">Pentatricopeptide repeat domain-containing protein</fullName>
    </submittedName>
</protein>
<keyword evidence="1" id="KW-0677">Repeat</keyword>
<gene>
    <name evidence="3" type="ORF">SPPG_01264</name>
</gene>
<dbReference type="EMBL" id="KQ257451">
    <property type="protein sequence ID" value="KND03808.1"/>
    <property type="molecule type" value="Genomic_DNA"/>
</dbReference>
<dbReference type="InterPro" id="IPR050667">
    <property type="entry name" value="PPR-containing_protein"/>
</dbReference>
<evidence type="ECO:0000256" key="2">
    <source>
        <dbReference type="PROSITE-ProRule" id="PRU00708"/>
    </source>
</evidence>
<reference evidence="3 4" key="1">
    <citation type="submission" date="2009-08" db="EMBL/GenBank/DDBJ databases">
        <title>The Genome Sequence of Spizellomyces punctatus strain DAOM BR117.</title>
        <authorList>
            <consortium name="The Broad Institute Genome Sequencing Platform"/>
            <person name="Russ C."/>
            <person name="Cuomo C."/>
            <person name="Shea T."/>
            <person name="Young S.K."/>
            <person name="Zeng Q."/>
            <person name="Koehrsen M."/>
            <person name="Haas B."/>
            <person name="Borodovsky M."/>
            <person name="Guigo R."/>
            <person name="Alvarado L."/>
            <person name="Berlin A."/>
            <person name="Bochicchio J."/>
            <person name="Borenstein D."/>
            <person name="Chapman S."/>
            <person name="Chen Z."/>
            <person name="Engels R."/>
            <person name="Freedman E."/>
            <person name="Gellesch M."/>
            <person name="Goldberg J."/>
            <person name="Griggs A."/>
            <person name="Gujja S."/>
            <person name="Heiman D."/>
            <person name="Hepburn T."/>
            <person name="Howarth C."/>
            <person name="Jen D."/>
            <person name="Larson L."/>
            <person name="Lewis B."/>
            <person name="Mehta T."/>
            <person name="Park D."/>
            <person name="Pearson M."/>
            <person name="Roberts A."/>
            <person name="Saif S."/>
            <person name="Shenoy N."/>
            <person name="Sisk P."/>
            <person name="Stolte C."/>
            <person name="Sykes S."/>
            <person name="Thomson T."/>
            <person name="Walk T."/>
            <person name="White J."/>
            <person name="Yandava C."/>
            <person name="Burger G."/>
            <person name="Gray M.W."/>
            <person name="Holland P.W.H."/>
            <person name="King N."/>
            <person name="Lang F.B.F."/>
            <person name="Roger A.J."/>
            <person name="Ruiz-Trillo I."/>
            <person name="Lander E."/>
            <person name="Nusbaum C."/>
        </authorList>
    </citation>
    <scope>NUCLEOTIDE SEQUENCE [LARGE SCALE GENOMIC DNA]</scope>
    <source>
        <strain evidence="3 4">DAOM BR117</strain>
    </source>
</reference>
<dbReference type="STRING" id="645134.A0A0L0HRR5"/>
<dbReference type="Proteomes" id="UP000053201">
    <property type="component" value="Unassembled WGS sequence"/>
</dbReference>
<proteinExistence type="predicted"/>
<evidence type="ECO:0000313" key="3">
    <source>
        <dbReference type="EMBL" id="KND03808.1"/>
    </source>
</evidence>
<dbReference type="eggNOG" id="KOG4197">
    <property type="taxonomic scope" value="Eukaryota"/>
</dbReference>
<dbReference type="PANTHER" id="PTHR47939">
    <property type="entry name" value="MEMBRANE-ASSOCIATED SALT-INDUCIBLE PROTEIN-LIKE"/>
    <property type="match status" value="1"/>
</dbReference>
<feature type="repeat" description="PPR" evidence="2">
    <location>
        <begin position="348"/>
        <end position="382"/>
    </location>
</feature>
<dbReference type="VEuPathDB" id="FungiDB:SPPG_01264"/>
<dbReference type="InterPro" id="IPR002885">
    <property type="entry name" value="PPR_rpt"/>
</dbReference>
<dbReference type="InParanoid" id="A0A0L0HRR5"/>
<dbReference type="OrthoDB" id="407658at2759"/>